<dbReference type="Pfam" id="PF00583">
    <property type="entry name" value="Acetyltransf_1"/>
    <property type="match status" value="1"/>
</dbReference>
<dbReference type="RefSeq" id="WP_136373824.1">
    <property type="nucleotide sequence ID" value="NZ_SSOB01000068.1"/>
</dbReference>
<dbReference type="InterPro" id="IPR016181">
    <property type="entry name" value="Acyl_CoA_acyltransferase"/>
</dbReference>
<gene>
    <name evidence="2" type="ORF">E6C55_31550</name>
</gene>
<sequence length="147" mass="17381">MDLQLRCAAEADLDLLAEMNKHLIEDEGSTNPMSLAELKTRMLDWLRASWQIDLLVHGSEVVGYVLYFYKNNPYRPHRREAYVRQYFIRREWREKGFGLRGIELLKELRFKNVSAVEIDVLAANSRGRSFWQRAGFVPYAINMKREL</sequence>
<dbReference type="AlphaFoldDB" id="A0A4S4BF24"/>
<proteinExistence type="predicted"/>
<evidence type="ECO:0000313" key="3">
    <source>
        <dbReference type="Proteomes" id="UP000310636"/>
    </source>
</evidence>
<dbReference type="GO" id="GO:0016747">
    <property type="term" value="F:acyltransferase activity, transferring groups other than amino-acyl groups"/>
    <property type="evidence" value="ECO:0007669"/>
    <property type="project" value="InterPro"/>
</dbReference>
<dbReference type="Proteomes" id="UP000310636">
    <property type="component" value="Unassembled WGS sequence"/>
</dbReference>
<feature type="domain" description="N-acetyltransferase" evidence="1">
    <location>
        <begin position="3"/>
        <end position="147"/>
    </location>
</feature>
<evidence type="ECO:0000259" key="1">
    <source>
        <dbReference type="PROSITE" id="PS51186"/>
    </source>
</evidence>
<dbReference type="EMBL" id="SSOB01000068">
    <property type="protein sequence ID" value="THF72875.1"/>
    <property type="molecule type" value="Genomic_DNA"/>
</dbReference>
<dbReference type="PROSITE" id="PS51186">
    <property type="entry name" value="GNAT"/>
    <property type="match status" value="1"/>
</dbReference>
<protein>
    <submittedName>
        <fullName evidence="2">GNAT family N-acetyltransferase</fullName>
    </submittedName>
</protein>
<reference evidence="2 3" key="1">
    <citation type="submission" date="2019-04" db="EMBL/GenBank/DDBJ databases">
        <title>Cohnella sp. nov. isolated from preserved vegetables.</title>
        <authorList>
            <person name="Lin S.-Y."/>
            <person name="Hung M.-H."/>
            <person name="Young C.-C."/>
        </authorList>
    </citation>
    <scope>NUCLEOTIDE SEQUENCE [LARGE SCALE GENOMIC DNA]</scope>
    <source>
        <strain evidence="2 3">CC-MHH1044</strain>
    </source>
</reference>
<keyword evidence="2" id="KW-0808">Transferase</keyword>
<evidence type="ECO:0000313" key="2">
    <source>
        <dbReference type="EMBL" id="THF72875.1"/>
    </source>
</evidence>
<dbReference type="InterPro" id="IPR000182">
    <property type="entry name" value="GNAT_dom"/>
</dbReference>
<accession>A0A4S4BF24</accession>
<name>A0A4S4BF24_9BACL</name>
<organism evidence="2 3">
    <name type="scientific">Cohnella fermenti</name>
    <dbReference type="NCBI Taxonomy" id="2565925"/>
    <lineage>
        <taxon>Bacteria</taxon>
        <taxon>Bacillati</taxon>
        <taxon>Bacillota</taxon>
        <taxon>Bacilli</taxon>
        <taxon>Bacillales</taxon>
        <taxon>Paenibacillaceae</taxon>
        <taxon>Cohnella</taxon>
    </lineage>
</organism>
<comment type="caution">
    <text evidence="2">The sequence shown here is derived from an EMBL/GenBank/DDBJ whole genome shotgun (WGS) entry which is preliminary data.</text>
</comment>
<dbReference type="SUPFAM" id="SSF55729">
    <property type="entry name" value="Acyl-CoA N-acyltransferases (Nat)"/>
    <property type="match status" value="1"/>
</dbReference>
<dbReference type="Gene3D" id="3.40.630.30">
    <property type="match status" value="1"/>
</dbReference>
<keyword evidence="3" id="KW-1185">Reference proteome</keyword>
<dbReference type="OrthoDB" id="1902415at2"/>